<dbReference type="AlphaFoldDB" id="A0AAC8Q168"/>
<dbReference type="Proteomes" id="UP000256345">
    <property type="component" value="Unassembled WGS sequence"/>
</dbReference>
<dbReference type="EMBL" id="QUMU01000022">
    <property type="protein sequence ID" value="REG20423.1"/>
    <property type="molecule type" value="Genomic_DNA"/>
</dbReference>
<feature type="chain" id="PRO_5042013173" evidence="1">
    <location>
        <begin position="25"/>
        <end position="174"/>
    </location>
</feature>
<dbReference type="SUPFAM" id="SSF51182">
    <property type="entry name" value="RmlC-like cupins"/>
    <property type="match status" value="1"/>
</dbReference>
<dbReference type="PANTHER" id="PTHR40943:SF1">
    <property type="entry name" value="CYTOPLASMIC PROTEIN"/>
    <property type="match status" value="1"/>
</dbReference>
<dbReference type="PANTHER" id="PTHR40943">
    <property type="entry name" value="CYTOPLASMIC PROTEIN-RELATED"/>
    <property type="match status" value="1"/>
</dbReference>
<dbReference type="InterPro" id="IPR014710">
    <property type="entry name" value="RmlC-like_jellyroll"/>
</dbReference>
<gene>
    <name evidence="3" type="ORF">AA314_00105</name>
    <name evidence="4" type="ORF">ATI61_122123</name>
</gene>
<dbReference type="RefSeq" id="WP_245682329.1">
    <property type="nucleotide sequence ID" value="NZ_CP011509.1"/>
</dbReference>
<keyword evidence="1" id="KW-0732">Signal</keyword>
<evidence type="ECO:0000313" key="5">
    <source>
        <dbReference type="Proteomes" id="UP000035579"/>
    </source>
</evidence>
<evidence type="ECO:0000259" key="2">
    <source>
        <dbReference type="Pfam" id="PF05899"/>
    </source>
</evidence>
<feature type="domain" description="(S)-ureidoglycine aminohydrolase cupin" evidence="2">
    <location>
        <begin position="97"/>
        <end position="165"/>
    </location>
</feature>
<dbReference type="InterPro" id="IPR008579">
    <property type="entry name" value="UGlyAH_Cupin_dom"/>
</dbReference>
<dbReference type="EMBL" id="CP011509">
    <property type="protein sequence ID" value="AKI98478.1"/>
    <property type="molecule type" value="Genomic_DNA"/>
</dbReference>
<evidence type="ECO:0000313" key="4">
    <source>
        <dbReference type="EMBL" id="REG20423.1"/>
    </source>
</evidence>
<protein>
    <submittedName>
        <fullName evidence="3">Cytoplasmic protein</fullName>
    </submittedName>
</protein>
<evidence type="ECO:0000256" key="1">
    <source>
        <dbReference type="SAM" id="SignalP"/>
    </source>
</evidence>
<dbReference type="Pfam" id="PF05899">
    <property type="entry name" value="Cupin_3"/>
    <property type="match status" value="1"/>
</dbReference>
<feature type="signal peptide" evidence="1">
    <location>
        <begin position="1"/>
        <end position="24"/>
    </location>
</feature>
<reference evidence="3 5" key="1">
    <citation type="submission" date="2015-05" db="EMBL/GenBank/DDBJ databases">
        <title>Genome assembly of Archangium gephyra DSM 2261.</title>
        <authorList>
            <person name="Sharma G."/>
            <person name="Subramanian S."/>
        </authorList>
    </citation>
    <scope>NUCLEOTIDE SEQUENCE [LARGE SCALE GENOMIC DNA]</scope>
    <source>
        <strain evidence="3 5">DSM 2261</strain>
    </source>
</reference>
<sequence>MFRRVRLNRMLGLGVVALAGLLTACGGELPQGGTAELASSAAALEAETARPKAMIVYSPKGKVSDDGFVNLGAPENLGGEVLEGNPQIFARIDYARGPVAAGLFKATKGKIRIHFPFTEHATILEGEVTLTDEAGNTHKYKAGDSYFIRQGQVILWEVKGKEVIKSFFNTVEAP</sequence>
<proteinExistence type="predicted"/>
<dbReference type="KEGG" id="age:AA314_00105"/>
<dbReference type="Proteomes" id="UP000035579">
    <property type="component" value="Chromosome"/>
</dbReference>
<dbReference type="PROSITE" id="PS51257">
    <property type="entry name" value="PROKAR_LIPOPROTEIN"/>
    <property type="match status" value="1"/>
</dbReference>
<accession>A0AAC8Q168</accession>
<name>A0AAC8Q168_9BACT</name>
<organism evidence="3 5">
    <name type="scientific">Archangium gephyra</name>
    <dbReference type="NCBI Taxonomy" id="48"/>
    <lineage>
        <taxon>Bacteria</taxon>
        <taxon>Pseudomonadati</taxon>
        <taxon>Myxococcota</taxon>
        <taxon>Myxococcia</taxon>
        <taxon>Myxococcales</taxon>
        <taxon>Cystobacterineae</taxon>
        <taxon>Archangiaceae</taxon>
        <taxon>Archangium</taxon>
    </lineage>
</organism>
<evidence type="ECO:0000313" key="3">
    <source>
        <dbReference type="EMBL" id="AKI98478.1"/>
    </source>
</evidence>
<dbReference type="Gene3D" id="2.60.120.10">
    <property type="entry name" value="Jelly Rolls"/>
    <property type="match status" value="1"/>
</dbReference>
<dbReference type="InterPro" id="IPR011051">
    <property type="entry name" value="RmlC_Cupin_sf"/>
</dbReference>
<evidence type="ECO:0000313" key="6">
    <source>
        <dbReference type="Proteomes" id="UP000256345"/>
    </source>
</evidence>
<reference evidence="4 6" key="2">
    <citation type="submission" date="2018-08" db="EMBL/GenBank/DDBJ databases">
        <title>Genomic Encyclopedia of Archaeal and Bacterial Type Strains, Phase II (KMG-II): from individual species to whole genera.</title>
        <authorList>
            <person name="Goeker M."/>
        </authorList>
    </citation>
    <scope>NUCLEOTIDE SEQUENCE [LARGE SCALE GENOMIC DNA]</scope>
    <source>
        <strain evidence="4 6">DSM 2261</strain>
    </source>
</reference>
<keyword evidence="6" id="KW-1185">Reference proteome</keyword>